<gene>
    <name evidence="1" type="ORF">SDC9_07397</name>
</gene>
<proteinExistence type="predicted"/>
<dbReference type="Gene3D" id="3.60.21.10">
    <property type="match status" value="1"/>
</dbReference>
<organism evidence="1">
    <name type="scientific">bioreactor metagenome</name>
    <dbReference type="NCBI Taxonomy" id="1076179"/>
    <lineage>
        <taxon>unclassified sequences</taxon>
        <taxon>metagenomes</taxon>
        <taxon>ecological metagenomes</taxon>
    </lineage>
</organism>
<sequence>MNIVKSGIVNGKQRHSIIDNGKIVKSSYDKHKLQDYLNPPIKPVCETFKEETILDLDNIEDDKIGQGIQKQIIDKIEVISNTPKKLVLYIPEGLKASIFPMGDLHIGSEQFNEQWLDYWFSVIAKSKNYVIIYLMGDILEVASKKVGDSAYRQKYNVNKQLKIFKEKVDQLKNKLGYNPIRATVSGNHDKRLLEFDYNLNETIAEILEIPRYDVSLYDTIIVNDKKLKIHLYHGNHTNKHQHLREGAFIRDTHHKSADLFLEGHNHDTDTFSDYITGDEVHYRRFFGFTGSALNYNGYAKEQNLREIPKGFIEYEIYPNAGLNGKEYHSDLIDWEK</sequence>
<evidence type="ECO:0008006" key="2">
    <source>
        <dbReference type="Google" id="ProtNLM"/>
    </source>
</evidence>
<dbReference type="SUPFAM" id="SSF56300">
    <property type="entry name" value="Metallo-dependent phosphatases"/>
    <property type="match status" value="1"/>
</dbReference>
<name>A0A644T4F3_9ZZZZ</name>
<dbReference type="EMBL" id="VSSQ01000016">
    <property type="protein sequence ID" value="MPL61808.1"/>
    <property type="molecule type" value="Genomic_DNA"/>
</dbReference>
<dbReference type="InterPro" id="IPR029052">
    <property type="entry name" value="Metallo-depent_PP-like"/>
</dbReference>
<comment type="caution">
    <text evidence="1">The sequence shown here is derived from an EMBL/GenBank/DDBJ whole genome shotgun (WGS) entry which is preliminary data.</text>
</comment>
<accession>A0A644T4F3</accession>
<reference evidence="1" key="1">
    <citation type="submission" date="2019-08" db="EMBL/GenBank/DDBJ databases">
        <authorList>
            <person name="Kucharzyk K."/>
            <person name="Murdoch R.W."/>
            <person name="Higgins S."/>
            <person name="Loffler F."/>
        </authorList>
    </citation>
    <scope>NUCLEOTIDE SEQUENCE</scope>
</reference>
<dbReference type="AlphaFoldDB" id="A0A644T4F3"/>
<evidence type="ECO:0000313" key="1">
    <source>
        <dbReference type="EMBL" id="MPL61808.1"/>
    </source>
</evidence>
<protein>
    <recommendedName>
        <fullName evidence="2">Calcineurin-like phosphoesterase domain-containing protein</fullName>
    </recommendedName>
</protein>